<dbReference type="OrthoDB" id="270720at2759"/>
<feature type="compositionally biased region" description="Basic and acidic residues" evidence="2">
    <location>
        <begin position="240"/>
        <end position="249"/>
    </location>
</feature>
<evidence type="ECO:0000313" key="4">
    <source>
        <dbReference type="Proteomes" id="UP000002729"/>
    </source>
</evidence>
<dbReference type="AlphaFoldDB" id="F0YKZ8"/>
<feature type="compositionally biased region" description="Acidic residues" evidence="2">
    <location>
        <begin position="298"/>
        <end position="315"/>
    </location>
</feature>
<dbReference type="KEGG" id="aaf:AURANDRAFT_55277"/>
<proteinExistence type="predicted"/>
<organism evidence="4">
    <name type="scientific">Aureococcus anophagefferens</name>
    <name type="common">Harmful bloom alga</name>
    <dbReference type="NCBI Taxonomy" id="44056"/>
    <lineage>
        <taxon>Eukaryota</taxon>
        <taxon>Sar</taxon>
        <taxon>Stramenopiles</taxon>
        <taxon>Ochrophyta</taxon>
        <taxon>Pelagophyceae</taxon>
        <taxon>Pelagomonadales</taxon>
        <taxon>Pelagomonadaceae</taxon>
        <taxon>Aureococcus</taxon>
    </lineage>
</organism>
<dbReference type="EMBL" id="GL833154">
    <property type="protein sequence ID" value="EGB04215.1"/>
    <property type="molecule type" value="Genomic_DNA"/>
</dbReference>
<dbReference type="Proteomes" id="UP000002729">
    <property type="component" value="Unassembled WGS sequence"/>
</dbReference>
<sequence length="594" mass="66803">MDSKPPLSEKFGAAHVQLAGQLEYGEGVVWRGVWEYAPETRLKGGRLKFEYQRKRSATAFDAETPQMEDQELGGQMLTLENENGVRQAGVIETRVMPQAWEGYYEGYFMLKNHGHEQRIFESFAVWRSEKVSTFSCENGGQFFDADATLPSTVDAVAWGMGRNAYGKFFLRGATFLDGCLRLERLYALNSDKKRARQTGLPRDRRFLVPLVSRSSTREKRPPTQFDNSAPSPGISTSCDESPKRGRDCKGTFSLGEFGDDSLSDKDGNEVPRDQKPGPSHDHVQKRRCDACAQNQVDDQADSSDELSSEDEDEMPESNWRAAFIDEDSDEIYEGCVCPITGLRHGLGAVVHLAHGHRIYEGEWRHGREHGRGILFSRDRTTVYDGEFADGKLHGRGTYYLPSGAVYSGEFRENMKHGFGRYVLSPNSSGYVGEWRENARHGRGRFEASDSSSYDGEWAFDKRNGKATLDLSNGTIYDGHWTEGTFEGRGSCIHSDGNKYEGMWRSGKKDGRGSIQWPNGASYEGRFRDDKIDGQGALLVPKPVSLAENINKGFHRDHPDKIKQLHMMHGWLLPIKLKADMTRVHLKAGFDEDGQ</sequence>
<dbReference type="eggNOG" id="KOG0229">
    <property type="taxonomic scope" value="Eukaryota"/>
</dbReference>
<dbReference type="GeneID" id="20222507"/>
<protein>
    <submittedName>
        <fullName evidence="3">Uncharacterized protein HYP</fullName>
    </submittedName>
</protein>
<keyword evidence="1" id="KW-0677">Repeat</keyword>
<dbReference type="SUPFAM" id="SSF82185">
    <property type="entry name" value="Histone H3 K4-specific methyltransferase SET7/9 N-terminal domain"/>
    <property type="match status" value="2"/>
</dbReference>
<evidence type="ECO:0000256" key="2">
    <source>
        <dbReference type="SAM" id="MobiDB-lite"/>
    </source>
</evidence>
<dbReference type="RefSeq" id="XP_009041067.1">
    <property type="nucleotide sequence ID" value="XM_009042819.1"/>
</dbReference>
<name>F0YKZ8_AURAN</name>
<evidence type="ECO:0000313" key="3">
    <source>
        <dbReference type="EMBL" id="EGB04215.1"/>
    </source>
</evidence>
<dbReference type="GO" id="GO:0005829">
    <property type="term" value="C:cytosol"/>
    <property type="evidence" value="ECO:0007669"/>
    <property type="project" value="TreeGrafter"/>
</dbReference>
<feature type="compositionally biased region" description="Basic and acidic residues" evidence="2">
    <location>
        <begin position="262"/>
        <end position="289"/>
    </location>
</feature>
<accession>F0YKZ8</accession>
<dbReference type="InterPro" id="IPR003409">
    <property type="entry name" value="MORN"/>
</dbReference>
<dbReference type="PANTHER" id="PTHR43215">
    <property type="entry name" value="RADIAL SPOKE HEAD 1 HOMOLOG"/>
    <property type="match status" value="1"/>
</dbReference>
<dbReference type="InParanoid" id="F0YKZ8"/>
<keyword evidence="4" id="KW-1185">Reference proteome</keyword>
<gene>
    <name evidence="3" type="primary">HYP</name>
    <name evidence="3" type="ORF">AURANDRAFT_55277</name>
</gene>
<feature type="compositionally biased region" description="Polar residues" evidence="2">
    <location>
        <begin position="224"/>
        <end position="239"/>
    </location>
</feature>
<evidence type="ECO:0000256" key="1">
    <source>
        <dbReference type="ARBA" id="ARBA00022737"/>
    </source>
</evidence>
<dbReference type="Gene3D" id="2.20.110.10">
    <property type="entry name" value="Histone H3 K4-specific methyltransferase SET7/9 N-terminal domain"/>
    <property type="match status" value="4"/>
</dbReference>
<reference evidence="3 4" key="1">
    <citation type="journal article" date="2011" name="Proc. Natl. Acad. Sci. U.S.A.">
        <title>Niche of harmful alga Aureococcus anophagefferens revealed through ecogenomics.</title>
        <authorList>
            <person name="Gobler C.J."/>
            <person name="Berry D.L."/>
            <person name="Dyhrman S.T."/>
            <person name="Wilhelm S.W."/>
            <person name="Salamov A."/>
            <person name="Lobanov A.V."/>
            <person name="Zhang Y."/>
            <person name="Collier J.L."/>
            <person name="Wurch L.L."/>
            <person name="Kustka A.B."/>
            <person name="Dill B.D."/>
            <person name="Shah M."/>
            <person name="VerBerkmoes N.C."/>
            <person name="Kuo A."/>
            <person name="Terry A."/>
            <person name="Pangilinan J."/>
            <person name="Lindquist E.A."/>
            <person name="Lucas S."/>
            <person name="Paulsen I.T."/>
            <person name="Hattenrath-Lehmann T.K."/>
            <person name="Talmage S.C."/>
            <person name="Walker E.A."/>
            <person name="Koch F."/>
            <person name="Burson A.M."/>
            <person name="Marcoval M.A."/>
            <person name="Tang Y.Z."/>
            <person name="Lecleir G.R."/>
            <person name="Coyne K.J."/>
            <person name="Berg G.M."/>
            <person name="Bertrand E.M."/>
            <person name="Saito M.A."/>
            <person name="Gladyshev V.N."/>
            <person name="Grigoriev I.V."/>
        </authorList>
    </citation>
    <scope>NUCLEOTIDE SEQUENCE [LARGE SCALE GENOMIC DNA]</scope>
    <source>
        <strain evidence="4">CCMP 1984</strain>
    </source>
</reference>
<dbReference type="SMART" id="SM00698">
    <property type="entry name" value="MORN"/>
    <property type="match status" value="8"/>
</dbReference>
<dbReference type="PANTHER" id="PTHR43215:SF14">
    <property type="entry name" value="RADIAL SPOKE HEAD 1 HOMOLOG"/>
    <property type="match status" value="1"/>
</dbReference>
<dbReference type="Pfam" id="PF02493">
    <property type="entry name" value="MORN"/>
    <property type="match status" value="8"/>
</dbReference>
<feature type="region of interest" description="Disordered" evidence="2">
    <location>
        <begin position="206"/>
        <end position="317"/>
    </location>
</feature>